<dbReference type="PANTHER" id="PTHR34981">
    <property type="entry name" value="CELL DIVISION PROTEIN ZAPA"/>
    <property type="match status" value="1"/>
</dbReference>
<keyword evidence="5" id="KW-0132">Cell division</keyword>
<dbReference type="OrthoDB" id="5772359at2"/>
<evidence type="ECO:0000256" key="4">
    <source>
        <dbReference type="ARBA" id="ARBA00022490"/>
    </source>
</evidence>
<dbReference type="Proteomes" id="UP000009145">
    <property type="component" value="Chromosome"/>
</dbReference>
<dbReference type="InterPro" id="IPR042233">
    <property type="entry name" value="Cell_div_ZapA_N"/>
</dbReference>
<keyword evidence="7" id="KW-0717">Septation</keyword>
<reference evidence="12 13" key="1">
    <citation type="journal article" date="2012" name="J. Bacteriol.">
        <title>Complete genome sequences of Methylophaga sp. strain JAM1 and Methylophaga sp. strain JAM7.</title>
        <authorList>
            <person name="Villeneuve C."/>
            <person name="Martineau C."/>
            <person name="Mauffrey F."/>
            <person name="Villemur R."/>
        </authorList>
    </citation>
    <scope>NUCLEOTIDE SEQUENCE [LARGE SCALE GENOMIC DNA]</scope>
    <source>
        <strain evidence="12 13">JAM7</strain>
    </source>
</reference>
<dbReference type="InterPro" id="IPR036192">
    <property type="entry name" value="Cell_div_ZapA-like_sf"/>
</dbReference>
<evidence type="ECO:0000256" key="8">
    <source>
        <dbReference type="ARBA" id="ARBA00023306"/>
    </source>
</evidence>
<evidence type="ECO:0000256" key="6">
    <source>
        <dbReference type="ARBA" id="ARBA00023054"/>
    </source>
</evidence>
<evidence type="ECO:0000313" key="12">
    <source>
        <dbReference type="EMBL" id="AFJ02382.1"/>
    </source>
</evidence>
<evidence type="ECO:0000256" key="7">
    <source>
        <dbReference type="ARBA" id="ARBA00023210"/>
    </source>
</evidence>
<evidence type="ECO:0000256" key="11">
    <source>
        <dbReference type="ARBA" id="ARBA00033158"/>
    </source>
</evidence>
<dbReference type="eggNOG" id="COG3027">
    <property type="taxonomic scope" value="Bacteria"/>
</dbReference>
<dbReference type="Gene3D" id="3.30.160.880">
    <property type="entry name" value="Cell division protein ZapA protomer, N-terminal domain"/>
    <property type="match status" value="1"/>
</dbReference>
<dbReference type="EMBL" id="CP003380">
    <property type="protein sequence ID" value="AFJ02382.1"/>
    <property type="molecule type" value="Genomic_DNA"/>
</dbReference>
<dbReference type="GO" id="GO:0000921">
    <property type="term" value="P:septin ring assembly"/>
    <property type="evidence" value="ECO:0007669"/>
    <property type="project" value="TreeGrafter"/>
</dbReference>
<evidence type="ECO:0000256" key="3">
    <source>
        <dbReference type="ARBA" id="ARBA00015195"/>
    </source>
</evidence>
<dbReference type="InterPro" id="IPR007838">
    <property type="entry name" value="Cell_div_ZapA-like"/>
</dbReference>
<protein>
    <recommendedName>
        <fullName evidence="3">Cell division protein ZapA</fullName>
    </recommendedName>
    <alternativeName>
        <fullName evidence="11">Z ring-associated protein ZapA</fullName>
    </alternativeName>
</protein>
<dbReference type="GO" id="GO:0030428">
    <property type="term" value="C:cell septum"/>
    <property type="evidence" value="ECO:0007669"/>
    <property type="project" value="TreeGrafter"/>
</dbReference>
<dbReference type="GO" id="GO:0032153">
    <property type="term" value="C:cell division site"/>
    <property type="evidence" value="ECO:0007669"/>
    <property type="project" value="TreeGrafter"/>
</dbReference>
<dbReference type="AlphaFoldDB" id="I1YHI9"/>
<name>I1YHI9_METFJ</name>
<dbReference type="Gene3D" id="1.20.5.50">
    <property type="match status" value="1"/>
</dbReference>
<gene>
    <name evidence="12" type="ordered locus">Q7C_1232</name>
</gene>
<sequence length="101" mass="11122">MSTAVNVTILGKDYQVACPDEEKDALLASARMVHQNMEKIRASGKVVGVDRIAVMAALNIAHDLIVLQQDESQDLSSINEKLNQLTERVGAFLSEDRQLEL</sequence>
<evidence type="ECO:0000256" key="9">
    <source>
        <dbReference type="ARBA" id="ARBA00024910"/>
    </source>
</evidence>
<accession>I1YHI9</accession>
<keyword evidence="8" id="KW-0131">Cell cycle</keyword>
<organism evidence="12 13">
    <name type="scientific">Methylophaga frappieri (strain ATCC BAA-2434 / DSM 25690 / JAM7)</name>
    <dbReference type="NCBI Taxonomy" id="754477"/>
    <lineage>
        <taxon>Bacteria</taxon>
        <taxon>Pseudomonadati</taxon>
        <taxon>Pseudomonadota</taxon>
        <taxon>Gammaproteobacteria</taxon>
        <taxon>Thiotrichales</taxon>
        <taxon>Piscirickettsiaceae</taxon>
        <taxon>Methylophaga</taxon>
    </lineage>
</organism>
<keyword evidence="4" id="KW-0963">Cytoplasm</keyword>
<dbReference type="SUPFAM" id="SSF102829">
    <property type="entry name" value="Cell division protein ZapA-like"/>
    <property type="match status" value="1"/>
</dbReference>
<dbReference type="KEGG" id="mec:Q7C_1232"/>
<comment type="subcellular location">
    <subcellularLocation>
        <location evidence="1">Cytoplasm</location>
    </subcellularLocation>
</comment>
<dbReference type="Pfam" id="PF05164">
    <property type="entry name" value="ZapA"/>
    <property type="match status" value="1"/>
</dbReference>
<dbReference type="PATRIC" id="fig|754477.3.peg.1211"/>
<dbReference type="STRING" id="754477.Q7C_1232"/>
<comment type="function">
    <text evidence="9">Activator of cell division through the inhibition of FtsZ GTPase activity, therefore promoting FtsZ assembly into bundles of protofilaments necessary for the formation of the division Z ring. It is recruited early at mid-cell but it is not essential for cell division.</text>
</comment>
<proteinExistence type="inferred from homology"/>
<comment type="subunit">
    <text evidence="10">Homodimer. Interacts with FtsZ.</text>
</comment>
<keyword evidence="6" id="KW-0175">Coiled coil</keyword>
<dbReference type="RefSeq" id="WP_014703802.1">
    <property type="nucleotide sequence ID" value="NC_017856.1"/>
</dbReference>
<evidence type="ECO:0000256" key="5">
    <source>
        <dbReference type="ARBA" id="ARBA00022618"/>
    </source>
</evidence>
<evidence type="ECO:0000256" key="10">
    <source>
        <dbReference type="ARBA" id="ARBA00026068"/>
    </source>
</evidence>
<evidence type="ECO:0000256" key="2">
    <source>
        <dbReference type="ARBA" id="ARBA00010074"/>
    </source>
</evidence>
<dbReference type="GO" id="GO:0005829">
    <property type="term" value="C:cytosol"/>
    <property type="evidence" value="ECO:0007669"/>
    <property type="project" value="TreeGrafter"/>
</dbReference>
<dbReference type="GO" id="GO:0000917">
    <property type="term" value="P:division septum assembly"/>
    <property type="evidence" value="ECO:0007669"/>
    <property type="project" value="UniProtKB-KW"/>
</dbReference>
<dbReference type="PANTHER" id="PTHR34981:SF1">
    <property type="entry name" value="CELL DIVISION PROTEIN ZAPA"/>
    <property type="match status" value="1"/>
</dbReference>
<comment type="similarity">
    <text evidence="2">Belongs to the ZapA family. Type 1 subfamily.</text>
</comment>
<evidence type="ECO:0000313" key="13">
    <source>
        <dbReference type="Proteomes" id="UP000009145"/>
    </source>
</evidence>
<dbReference type="HOGENOM" id="CLU_116623_2_1_6"/>
<evidence type="ECO:0000256" key="1">
    <source>
        <dbReference type="ARBA" id="ARBA00004496"/>
    </source>
</evidence>
<dbReference type="GO" id="GO:0043093">
    <property type="term" value="P:FtsZ-dependent cytokinesis"/>
    <property type="evidence" value="ECO:0007669"/>
    <property type="project" value="TreeGrafter"/>
</dbReference>
<keyword evidence="13" id="KW-1185">Reference proteome</keyword>